<keyword evidence="5" id="KW-1185">Reference proteome</keyword>
<feature type="transmembrane region" description="Helical" evidence="2">
    <location>
        <begin position="40"/>
        <end position="62"/>
    </location>
</feature>
<proteinExistence type="predicted"/>
<dbReference type="Gramene" id="KQK02234">
    <property type="protein sequence ID" value="KQK02234"/>
    <property type="gene ID" value="BRADI_2g00247v3"/>
</dbReference>
<dbReference type="AlphaFoldDB" id="A0A0Q3QLA2"/>
<evidence type="ECO:0000313" key="5">
    <source>
        <dbReference type="Proteomes" id="UP000008810"/>
    </source>
</evidence>
<evidence type="ECO:0000313" key="4">
    <source>
        <dbReference type="EnsemblPlants" id="KQK02234"/>
    </source>
</evidence>
<accession>A0A0Q3QLA2</accession>
<dbReference type="Proteomes" id="UP000008810">
    <property type="component" value="Chromosome 2"/>
</dbReference>
<dbReference type="EMBL" id="CM000881">
    <property type="protein sequence ID" value="KQK02234.1"/>
    <property type="molecule type" value="Genomic_DNA"/>
</dbReference>
<evidence type="ECO:0000313" key="3">
    <source>
        <dbReference type="EMBL" id="KQK02234.1"/>
    </source>
</evidence>
<feature type="region of interest" description="Disordered" evidence="1">
    <location>
        <begin position="1"/>
        <end position="22"/>
    </location>
</feature>
<protein>
    <submittedName>
        <fullName evidence="3 4">Uncharacterized protein</fullName>
    </submittedName>
</protein>
<dbReference type="OrthoDB" id="536399at2759"/>
<sequence length="86" mass="9919">MEVANVPKRKKKRERGGQEPAPYSMLQKIKDFLSGPLLKLLLLVIAIAGLVGLVVVTVKFIYQISDWMNEMEEQRTRQRNLRAPRL</sequence>
<keyword evidence="2" id="KW-0472">Membrane</keyword>
<reference evidence="4" key="3">
    <citation type="submission" date="2018-08" db="UniProtKB">
        <authorList>
            <consortium name="EnsemblPlants"/>
        </authorList>
    </citation>
    <scope>IDENTIFICATION</scope>
    <source>
        <strain evidence="4">cv. Bd21</strain>
    </source>
</reference>
<keyword evidence="2" id="KW-0812">Transmembrane</keyword>
<reference evidence="3" key="2">
    <citation type="submission" date="2017-06" db="EMBL/GenBank/DDBJ databases">
        <title>WGS assembly of Brachypodium distachyon.</title>
        <authorList>
            <consortium name="The International Brachypodium Initiative"/>
            <person name="Lucas S."/>
            <person name="Harmon-Smith M."/>
            <person name="Lail K."/>
            <person name="Tice H."/>
            <person name="Grimwood J."/>
            <person name="Bruce D."/>
            <person name="Barry K."/>
            <person name="Shu S."/>
            <person name="Lindquist E."/>
            <person name="Wang M."/>
            <person name="Pitluck S."/>
            <person name="Vogel J.P."/>
            <person name="Garvin D.F."/>
            <person name="Mockler T.C."/>
            <person name="Schmutz J."/>
            <person name="Rokhsar D."/>
            <person name="Bevan M.W."/>
        </authorList>
    </citation>
    <scope>NUCLEOTIDE SEQUENCE</scope>
    <source>
        <strain evidence="3">Bd21</strain>
    </source>
</reference>
<dbReference type="InParanoid" id="A0A0Q3QLA2"/>
<evidence type="ECO:0000256" key="1">
    <source>
        <dbReference type="SAM" id="MobiDB-lite"/>
    </source>
</evidence>
<name>A0A0Q3QLA2_BRADI</name>
<keyword evidence="2" id="KW-1133">Transmembrane helix</keyword>
<reference evidence="3 4" key="1">
    <citation type="journal article" date="2010" name="Nature">
        <title>Genome sequencing and analysis of the model grass Brachypodium distachyon.</title>
        <authorList>
            <consortium name="International Brachypodium Initiative"/>
        </authorList>
    </citation>
    <scope>NUCLEOTIDE SEQUENCE [LARGE SCALE GENOMIC DNA]</scope>
    <source>
        <strain evidence="3 4">Bd21</strain>
    </source>
</reference>
<gene>
    <name evidence="3" type="ORF">BRADI_2g00247v3</name>
</gene>
<evidence type="ECO:0000256" key="2">
    <source>
        <dbReference type="SAM" id="Phobius"/>
    </source>
</evidence>
<organism evidence="3">
    <name type="scientific">Brachypodium distachyon</name>
    <name type="common">Purple false brome</name>
    <name type="synonym">Trachynia distachya</name>
    <dbReference type="NCBI Taxonomy" id="15368"/>
    <lineage>
        <taxon>Eukaryota</taxon>
        <taxon>Viridiplantae</taxon>
        <taxon>Streptophyta</taxon>
        <taxon>Embryophyta</taxon>
        <taxon>Tracheophyta</taxon>
        <taxon>Spermatophyta</taxon>
        <taxon>Magnoliopsida</taxon>
        <taxon>Liliopsida</taxon>
        <taxon>Poales</taxon>
        <taxon>Poaceae</taxon>
        <taxon>BOP clade</taxon>
        <taxon>Pooideae</taxon>
        <taxon>Stipodae</taxon>
        <taxon>Brachypodieae</taxon>
        <taxon>Brachypodium</taxon>
    </lineage>
</organism>
<dbReference type="EnsemblPlants" id="KQK02234">
    <property type="protein sequence ID" value="KQK02234"/>
    <property type="gene ID" value="BRADI_2g00247v3"/>
</dbReference>